<evidence type="ECO:0000256" key="1">
    <source>
        <dbReference type="ARBA" id="ARBA00004651"/>
    </source>
</evidence>
<dbReference type="PANTHER" id="PTHR23513:SF9">
    <property type="entry name" value="ENTEROBACTIN EXPORTER ENTS"/>
    <property type="match status" value="1"/>
</dbReference>
<evidence type="ECO:0000313" key="8">
    <source>
        <dbReference type="EMBL" id="QNT77503.1"/>
    </source>
</evidence>
<name>A0A7H1NNZ3_9PROT</name>
<dbReference type="AlphaFoldDB" id="A0A7H1NNZ3"/>
<feature type="transmembrane region" description="Helical" evidence="7">
    <location>
        <begin position="378"/>
        <end position="396"/>
    </location>
</feature>
<keyword evidence="5 7" id="KW-1133">Transmembrane helix</keyword>
<accession>A0A7H1NNZ3</accession>
<dbReference type="KEGG" id="ebla:JGUZn3_02450"/>
<keyword evidence="6 7" id="KW-0472">Membrane</keyword>
<keyword evidence="2" id="KW-0813">Transport</keyword>
<feature type="transmembrane region" description="Helical" evidence="7">
    <location>
        <begin position="108"/>
        <end position="127"/>
    </location>
</feature>
<dbReference type="SUPFAM" id="SSF103473">
    <property type="entry name" value="MFS general substrate transporter"/>
    <property type="match status" value="1"/>
</dbReference>
<feature type="transmembrane region" description="Helical" evidence="7">
    <location>
        <begin position="225"/>
        <end position="250"/>
    </location>
</feature>
<keyword evidence="4 7" id="KW-0812">Transmembrane</keyword>
<evidence type="ECO:0000256" key="6">
    <source>
        <dbReference type="ARBA" id="ARBA00023136"/>
    </source>
</evidence>
<feature type="transmembrane region" description="Helical" evidence="7">
    <location>
        <begin position="291"/>
        <end position="308"/>
    </location>
</feature>
<gene>
    <name evidence="8" type="primary">entS</name>
    <name evidence="8" type="ORF">JGUZn3_02450</name>
</gene>
<proteinExistence type="predicted"/>
<evidence type="ECO:0000256" key="3">
    <source>
        <dbReference type="ARBA" id="ARBA00022475"/>
    </source>
</evidence>
<feature type="transmembrane region" description="Helical" evidence="7">
    <location>
        <begin position="177"/>
        <end position="196"/>
    </location>
</feature>
<comment type="subcellular location">
    <subcellularLocation>
        <location evidence="1">Cell membrane</location>
        <topology evidence="1">Multi-pass membrane protein</topology>
    </subcellularLocation>
</comment>
<reference evidence="8 9" key="1">
    <citation type="submission" date="2020-08" db="EMBL/GenBank/DDBJ databases">
        <title>Complete genome sequence of Entomobacter blattae G55GP.</title>
        <authorList>
            <person name="Poehlein A."/>
            <person name="Guzman J."/>
            <person name="Daniel R."/>
            <person name="Vilcinskas A."/>
        </authorList>
    </citation>
    <scope>NUCLEOTIDE SEQUENCE [LARGE SCALE GENOMIC DNA]</scope>
    <source>
        <strain evidence="8 9">G55GP</strain>
    </source>
</reference>
<protein>
    <submittedName>
        <fullName evidence="8">Enterobactin exporter EntS</fullName>
    </submittedName>
</protein>
<dbReference type="Proteomes" id="UP000516349">
    <property type="component" value="Chromosome"/>
</dbReference>
<dbReference type="GO" id="GO:0005886">
    <property type="term" value="C:plasma membrane"/>
    <property type="evidence" value="ECO:0007669"/>
    <property type="project" value="UniProtKB-SubCell"/>
</dbReference>
<evidence type="ECO:0000256" key="4">
    <source>
        <dbReference type="ARBA" id="ARBA00022692"/>
    </source>
</evidence>
<evidence type="ECO:0000256" key="5">
    <source>
        <dbReference type="ARBA" id="ARBA00022989"/>
    </source>
</evidence>
<evidence type="ECO:0000313" key="9">
    <source>
        <dbReference type="Proteomes" id="UP000516349"/>
    </source>
</evidence>
<feature type="transmembrane region" description="Helical" evidence="7">
    <location>
        <begin position="54"/>
        <end position="72"/>
    </location>
</feature>
<dbReference type="EMBL" id="CP060244">
    <property type="protein sequence ID" value="QNT77503.1"/>
    <property type="molecule type" value="Genomic_DNA"/>
</dbReference>
<keyword evidence="9" id="KW-1185">Reference proteome</keyword>
<dbReference type="PANTHER" id="PTHR23513">
    <property type="entry name" value="INTEGRAL MEMBRANE EFFLUX PROTEIN-RELATED"/>
    <property type="match status" value="1"/>
</dbReference>
<evidence type="ECO:0000256" key="7">
    <source>
        <dbReference type="SAM" id="Phobius"/>
    </source>
</evidence>
<dbReference type="RefSeq" id="WP_203413974.1">
    <property type="nucleotide sequence ID" value="NZ_CP060244.1"/>
</dbReference>
<dbReference type="InterPro" id="IPR036259">
    <property type="entry name" value="MFS_trans_sf"/>
</dbReference>
<dbReference type="Gene3D" id="1.20.1250.20">
    <property type="entry name" value="MFS general substrate transporter like domains"/>
    <property type="match status" value="2"/>
</dbReference>
<dbReference type="InterPro" id="IPR010290">
    <property type="entry name" value="TM_effector"/>
</dbReference>
<keyword evidence="3" id="KW-1003">Cell membrane</keyword>
<sequence length="414" mass="44062">MSLSLKKLFSYSDVLQQAGASAFLTSRCLSALSSQIQAVAVGWQVYALTHDVRSLGLIGLMQFLPMITLVLLAGHAADQFNRRYITTSCQIVEGVAAFYMALGSYFHWLSVHEIYIMVIIFGAARAFEMPSQQTFLVSLVPPTLFPKATALSSSLFQTASLIGPSLGGLLYGLGASFAYSIACTGFLCSALATFSMKLNYAPAKRTPLTLASIFGGISFIRSRRIMLGAISLDLFAVLLGGATAMLPVYANDILHSGPITLGILRSAPAIGALTVALILSRWPLTSHAGRWMFGSVAVFGLATILFGFSSSAPLSIAALTILGGADVFSVVIRSSLVQLGTPDEMRGRVSAINMVFIGSSNQLGEFESGMLASFTGPVYSVVIGGMGTLLIAFLWARAFPELFELDRLDETKPL</sequence>
<feature type="transmembrane region" description="Helical" evidence="7">
    <location>
        <begin position="262"/>
        <end position="279"/>
    </location>
</feature>
<feature type="transmembrane region" description="Helical" evidence="7">
    <location>
        <begin position="314"/>
        <end position="336"/>
    </location>
</feature>
<dbReference type="Pfam" id="PF05977">
    <property type="entry name" value="MFS_3"/>
    <property type="match status" value="1"/>
</dbReference>
<organism evidence="8 9">
    <name type="scientific">Entomobacter blattae</name>
    <dbReference type="NCBI Taxonomy" id="2762277"/>
    <lineage>
        <taxon>Bacteria</taxon>
        <taxon>Pseudomonadati</taxon>
        <taxon>Pseudomonadota</taxon>
        <taxon>Alphaproteobacteria</taxon>
        <taxon>Acetobacterales</taxon>
        <taxon>Acetobacteraceae</taxon>
        <taxon>Entomobacter</taxon>
    </lineage>
</organism>
<evidence type="ECO:0000256" key="2">
    <source>
        <dbReference type="ARBA" id="ARBA00022448"/>
    </source>
</evidence>
<dbReference type="CDD" id="cd06173">
    <property type="entry name" value="MFS_MefA_like"/>
    <property type="match status" value="1"/>
</dbReference>